<organism evidence="2 3">
    <name type="scientific">Phytophthora nicotianae P10297</name>
    <dbReference type="NCBI Taxonomy" id="1317064"/>
    <lineage>
        <taxon>Eukaryota</taxon>
        <taxon>Sar</taxon>
        <taxon>Stramenopiles</taxon>
        <taxon>Oomycota</taxon>
        <taxon>Peronosporomycetes</taxon>
        <taxon>Peronosporales</taxon>
        <taxon>Peronosporaceae</taxon>
        <taxon>Phytophthora</taxon>
    </lineage>
</organism>
<dbReference type="Proteomes" id="UP000018948">
    <property type="component" value="Unassembled WGS sequence"/>
</dbReference>
<accession>W2YWZ0</accession>
<feature type="region of interest" description="Disordered" evidence="1">
    <location>
        <begin position="161"/>
        <end position="188"/>
    </location>
</feature>
<dbReference type="OrthoDB" id="129032at2759"/>
<evidence type="ECO:0000313" key="3">
    <source>
        <dbReference type="Proteomes" id="UP000018948"/>
    </source>
</evidence>
<evidence type="ECO:0000256" key="1">
    <source>
        <dbReference type="SAM" id="MobiDB-lite"/>
    </source>
</evidence>
<proteinExistence type="predicted"/>
<gene>
    <name evidence="2" type="ORF">F442_13319</name>
</gene>
<protein>
    <submittedName>
        <fullName evidence="2">Uncharacterized protein</fullName>
    </submittedName>
</protein>
<reference evidence="2 3" key="1">
    <citation type="submission" date="2013-11" db="EMBL/GenBank/DDBJ databases">
        <title>The Genome Sequence of Phytophthora parasitica P10297.</title>
        <authorList>
            <consortium name="The Broad Institute Genomics Platform"/>
            <person name="Russ C."/>
            <person name="Tyler B."/>
            <person name="Panabieres F."/>
            <person name="Shan W."/>
            <person name="Tripathy S."/>
            <person name="Grunwald N."/>
            <person name="Machado M."/>
            <person name="Johnson C.S."/>
            <person name="Walker B."/>
            <person name="Young S.K."/>
            <person name="Zeng Q."/>
            <person name="Gargeya S."/>
            <person name="Fitzgerald M."/>
            <person name="Haas B."/>
            <person name="Abouelleil A."/>
            <person name="Allen A.W."/>
            <person name="Alvarado L."/>
            <person name="Arachchi H.M."/>
            <person name="Berlin A.M."/>
            <person name="Chapman S.B."/>
            <person name="Gainer-Dewar J."/>
            <person name="Goldberg J."/>
            <person name="Griggs A."/>
            <person name="Gujja S."/>
            <person name="Hansen M."/>
            <person name="Howarth C."/>
            <person name="Imamovic A."/>
            <person name="Ireland A."/>
            <person name="Larimer J."/>
            <person name="McCowan C."/>
            <person name="Murphy C."/>
            <person name="Pearson M."/>
            <person name="Poon T.W."/>
            <person name="Priest M."/>
            <person name="Roberts A."/>
            <person name="Saif S."/>
            <person name="Shea T."/>
            <person name="Sisk P."/>
            <person name="Sykes S."/>
            <person name="Wortman J."/>
            <person name="Nusbaum C."/>
            <person name="Birren B."/>
        </authorList>
    </citation>
    <scope>NUCLEOTIDE SEQUENCE [LARGE SCALE GENOMIC DNA]</scope>
    <source>
        <strain evidence="2 3">P10297</strain>
    </source>
</reference>
<comment type="caution">
    <text evidence="2">The sequence shown here is derived from an EMBL/GenBank/DDBJ whole genome shotgun (WGS) entry which is preliminary data.</text>
</comment>
<name>W2YWZ0_PHYNI</name>
<evidence type="ECO:0000313" key="2">
    <source>
        <dbReference type="EMBL" id="ETP39206.1"/>
    </source>
</evidence>
<dbReference type="EMBL" id="ANIY01002778">
    <property type="protein sequence ID" value="ETP39206.1"/>
    <property type="molecule type" value="Genomic_DNA"/>
</dbReference>
<dbReference type="AlphaFoldDB" id="W2YWZ0"/>
<sequence length="188" mass="20792">MFVALEIKEDLTSEADALQSIVRMAKLRSPKLKLLNGNEEGIREPDFKGPKQVAYVRLRRNERADHVILSSGEKYSYSKAMLEPLLQHLSDLSSSKFYTELNALKEAVDDGLRRAGSKAREPATNDDTDEIEEVNPEAIGEVDILSVFDPTDAMETADLMNVMDKESPEGSTYGDSDIESVAPTQPAT</sequence>